<accession>A0A8J3HWG8</accession>
<dbReference type="InterPro" id="IPR000620">
    <property type="entry name" value="EamA_dom"/>
</dbReference>
<protein>
    <submittedName>
        <fullName evidence="4">Putative transporter YdfC</fullName>
    </submittedName>
</protein>
<feature type="transmembrane region" description="Helical" evidence="2">
    <location>
        <begin position="280"/>
        <end position="298"/>
    </location>
</feature>
<dbReference type="Proteomes" id="UP000612362">
    <property type="component" value="Unassembled WGS sequence"/>
</dbReference>
<dbReference type="InterPro" id="IPR037185">
    <property type="entry name" value="EmrE-like"/>
</dbReference>
<reference evidence="4" key="1">
    <citation type="submission" date="2020-10" db="EMBL/GenBank/DDBJ databases">
        <title>Taxonomic study of unclassified bacteria belonging to the class Ktedonobacteria.</title>
        <authorList>
            <person name="Yabe S."/>
            <person name="Wang C.M."/>
            <person name="Zheng Y."/>
            <person name="Sakai Y."/>
            <person name="Cavaletti L."/>
            <person name="Monciardini P."/>
            <person name="Donadio S."/>
        </authorList>
    </citation>
    <scope>NUCLEOTIDE SEQUENCE</scope>
    <source>
        <strain evidence="4">SOSP1-1</strain>
    </source>
</reference>
<dbReference type="InterPro" id="IPR052756">
    <property type="entry name" value="Alkyne_AA_exporter"/>
</dbReference>
<dbReference type="PANTHER" id="PTHR12715">
    <property type="entry name" value="TRANSPORTER, DRUG/METABOLITE EXPORTER FAMILY"/>
    <property type="match status" value="1"/>
</dbReference>
<dbReference type="PANTHER" id="PTHR12715:SF4">
    <property type="entry name" value="EAMA DOMAIN-CONTAINING PROTEIN"/>
    <property type="match status" value="1"/>
</dbReference>
<keyword evidence="2" id="KW-0472">Membrane</keyword>
<comment type="caution">
    <text evidence="4">The sequence shown here is derived from an EMBL/GenBank/DDBJ whole genome shotgun (WGS) entry which is preliminary data.</text>
</comment>
<evidence type="ECO:0000313" key="4">
    <source>
        <dbReference type="EMBL" id="GHO45362.1"/>
    </source>
</evidence>
<dbReference type="RefSeq" id="WP_220194700.1">
    <property type="nucleotide sequence ID" value="NZ_BNJF01000001.1"/>
</dbReference>
<feature type="transmembrane region" description="Helical" evidence="2">
    <location>
        <begin position="136"/>
        <end position="155"/>
    </location>
</feature>
<keyword evidence="2" id="KW-1133">Transmembrane helix</keyword>
<organism evidence="4 5">
    <name type="scientific">Ktedonospora formicarum</name>
    <dbReference type="NCBI Taxonomy" id="2778364"/>
    <lineage>
        <taxon>Bacteria</taxon>
        <taxon>Bacillati</taxon>
        <taxon>Chloroflexota</taxon>
        <taxon>Ktedonobacteria</taxon>
        <taxon>Ktedonobacterales</taxon>
        <taxon>Ktedonobacteraceae</taxon>
        <taxon>Ktedonospora</taxon>
    </lineage>
</organism>
<dbReference type="Gene3D" id="1.10.3730.20">
    <property type="match status" value="1"/>
</dbReference>
<keyword evidence="2" id="KW-0812">Transmembrane</keyword>
<feature type="transmembrane region" description="Helical" evidence="2">
    <location>
        <begin position="110"/>
        <end position="129"/>
    </location>
</feature>
<sequence length="331" mass="35476">MSRQATHSHSSSQRASYDTPSIIALSLTLVLWASAFAGIRAGLEGYSPGALILLRFLIASGALIIYALVTRMRMPELRDIPAMILLGGIGITIYQFGLSYGETSVTAGTAGLLIATVPCFTVLLATIFLGERFSVWGWVGMAISFVGVVLISFNGEGGLSFTPGALLILLASFSESVYFVIQKRYLRKYTGLELATYNLWGGTLFMLIFLPALWSELPHAPLGATLSVAFLGLFPAAIANLLWTFALSRSSASKAITFLCVSPVVSLVIAWVWLREVPTLIALGGGFVVILGVVLINFKGKVETKHEAPLVPEAHPVEVLLPDEQVTATPE</sequence>
<feature type="transmembrane region" description="Helical" evidence="2">
    <location>
        <begin position="161"/>
        <end position="182"/>
    </location>
</feature>
<gene>
    <name evidence="4" type="primary">ydfC</name>
    <name evidence="4" type="ORF">KSX_35250</name>
</gene>
<dbReference type="GO" id="GO:0016020">
    <property type="term" value="C:membrane"/>
    <property type="evidence" value="ECO:0007669"/>
    <property type="project" value="InterPro"/>
</dbReference>
<feature type="transmembrane region" description="Helical" evidence="2">
    <location>
        <begin position="21"/>
        <end position="43"/>
    </location>
</feature>
<evidence type="ECO:0000259" key="3">
    <source>
        <dbReference type="Pfam" id="PF00892"/>
    </source>
</evidence>
<dbReference type="Pfam" id="PF00892">
    <property type="entry name" value="EamA"/>
    <property type="match status" value="2"/>
</dbReference>
<evidence type="ECO:0000313" key="5">
    <source>
        <dbReference type="Proteomes" id="UP000612362"/>
    </source>
</evidence>
<feature type="transmembrane region" description="Helical" evidence="2">
    <location>
        <begin position="49"/>
        <end position="68"/>
    </location>
</feature>
<feature type="transmembrane region" description="Helical" evidence="2">
    <location>
        <begin position="220"/>
        <end position="243"/>
    </location>
</feature>
<feature type="domain" description="EamA" evidence="3">
    <location>
        <begin position="163"/>
        <end position="297"/>
    </location>
</feature>
<proteinExistence type="inferred from homology"/>
<evidence type="ECO:0000256" key="1">
    <source>
        <dbReference type="ARBA" id="ARBA00007362"/>
    </source>
</evidence>
<dbReference type="EMBL" id="BNJF01000001">
    <property type="protein sequence ID" value="GHO45362.1"/>
    <property type="molecule type" value="Genomic_DNA"/>
</dbReference>
<dbReference type="AlphaFoldDB" id="A0A8J3HWG8"/>
<feature type="domain" description="EamA" evidence="3">
    <location>
        <begin position="21"/>
        <end position="152"/>
    </location>
</feature>
<feature type="transmembrane region" description="Helical" evidence="2">
    <location>
        <begin position="194"/>
        <end position="214"/>
    </location>
</feature>
<comment type="similarity">
    <text evidence="1">Belongs to the EamA transporter family.</text>
</comment>
<feature type="transmembrane region" description="Helical" evidence="2">
    <location>
        <begin position="255"/>
        <end position="274"/>
    </location>
</feature>
<feature type="transmembrane region" description="Helical" evidence="2">
    <location>
        <begin position="80"/>
        <end position="98"/>
    </location>
</feature>
<dbReference type="SUPFAM" id="SSF103481">
    <property type="entry name" value="Multidrug resistance efflux transporter EmrE"/>
    <property type="match status" value="2"/>
</dbReference>
<keyword evidence="5" id="KW-1185">Reference proteome</keyword>
<name>A0A8J3HWG8_9CHLR</name>
<evidence type="ECO:0000256" key="2">
    <source>
        <dbReference type="SAM" id="Phobius"/>
    </source>
</evidence>